<evidence type="ECO:0000313" key="3">
    <source>
        <dbReference type="Proteomes" id="UP000588604"/>
    </source>
</evidence>
<keyword evidence="1" id="KW-1133">Transmembrane helix</keyword>
<feature type="transmembrane region" description="Helical" evidence="1">
    <location>
        <begin position="103"/>
        <end position="127"/>
    </location>
</feature>
<dbReference type="Proteomes" id="UP000588604">
    <property type="component" value="Unassembled WGS sequence"/>
</dbReference>
<dbReference type="RefSeq" id="WP_184498152.1">
    <property type="nucleotide sequence ID" value="NZ_JACIJO010000005.1"/>
</dbReference>
<dbReference type="EMBL" id="JACIJO010000005">
    <property type="protein sequence ID" value="MBB6328750.1"/>
    <property type="molecule type" value="Genomic_DNA"/>
</dbReference>
<keyword evidence="3" id="KW-1185">Reference proteome</keyword>
<protein>
    <submittedName>
        <fullName evidence="2">Uncharacterized protein</fullName>
    </submittedName>
</protein>
<gene>
    <name evidence="2" type="ORF">FHS59_004409</name>
</gene>
<name>A0A841MMQ0_9BACT</name>
<dbReference type="AlphaFoldDB" id="A0A841MMQ0"/>
<comment type="caution">
    <text evidence="2">The sequence shown here is derived from an EMBL/GenBank/DDBJ whole genome shotgun (WGS) entry which is preliminary data.</text>
</comment>
<sequence length="135" mass="15198">MKNQLEHEDLLMRKLFSEVGSESPANDFHLKILSKIEANKRIAYQPILSPLVIKAILAGILTIAVLTLILIPENENSLSLFDQIGNSTLTKLDFQLPKIKLPVIHLGPIFNLALLAFSLLMIPWIIYQSKRLKVS</sequence>
<evidence type="ECO:0000256" key="1">
    <source>
        <dbReference type="SAM" id="Phobius"/>
    </source>
</evidence>
<feature type="transmembrane region" description="Helical" evidence="1">
    <location>
        <begin position="51"/>
        <end position="71"/>
    </location>
</feature>
<reference evidence="2 3" key="1">
    <citation type="submission" date="2020-08" db="EMBL/GenBank/DDBJ databases">
        <title>Genomic Encyclopedia of Type Strains, Phase IV (KMG-IV): sequencing the most valuable type-strain genomes for metagenomic binning, comparative biology and taxonomic classification.</title>
        <authorList>
            <person name="Goeker M."/>
        </authorList>
    </citation>
    <scope>NUCLEOTIDE SEQUENCE [LARGE SCALE GENOMIC DNA]</scope>
    <source>
        <strain evidence="2 3">DSM 102044</strain>
    </source>
</reference>
<proteinExistence type="predicted"/>
<accession>A0A841MMQ0</accession>
<keyword evidence="1" id="KW-0472">Membrane</keyword>
<evidence type="ECO:0000313" key="2">
    <source>
        <dbReference type="EMBL" id="MBB6328750.1"/>
    </source>
</evidence>
<keyword evidence="1" id="KW-0812">Transmembrane</keyword>
<organism evidence="2 3">
    <name type="scientific">Algoriphagus iocasae</name>
    <dbReference type="NCBI Taxonomy" id="1836499"/>
    <lineage>
        <taxon>Bacteria</taxon>
        <taxon>Pseudomonadati</taxon>
        <taxon>Bacteroidota</taxon>
        <taxon>Cytophagia</taxon>
        <taxon>Cytophagales</taxon>
        <taxon>Cyclobacteriaceae</taxon>
        <taxon>Algoriphagus</taxon>
    </lineage>
</organism>